<protein>
    <submittedName>
        <fullName evidence="2">Uncharacterized protein</fullName>
    </submittedName>
</protein>
<organism evidence="2 3">
    <name type="scientific">Plasmodium falciparum (isolate NF54)</name>
    <dbReference type="NCBI Taxonomy" id="5843"/>
    <lineage>
        <taxon>Eukaryota</taxon>
        <taxon>Sar</taxon>
        <taxon>Alveolata</taxon>
        <taxon>Apicomplexa</taxon>
        <taxon>Aconoidasida</taxon>
        <taxon>Haemosporida</taxon>
        <taxon>Plasmodiidae</taxon>
        <taxon>Plasmodium</taxon>
        <taxon>Plasmodium (Laverania)</taxon>
    </lineage>
</organism>
<reference evidence="2 3" key="1">
    <citation type="submission" date="2013-02" db="EMBL/GenBank/DDBJ databases">
        <title>The Genome Sequence of Plasmodium falciparum NF54.</title>
        <authorList>
            <consortium name="The Broad Institute Genome Sequencing Platform"/>
            <consortium name="The Broad Institute Genome Sequencing Center for Infectious Disease"/>
            <person name="Neafsey D."/>
            <person name="Cheeseman I."/>
            <person name="Volkman S."/>
            <person name="Adams J."/>
            <person name="Walker B."/>
            <person name="Young S.K."/>
            <person name="Zeng Q."/>
            <person name="Gargeya S."/>
            <person name="Fitzgerald M."/>
            <person name="Haas B."/>
            <person name="Abouelleil A."/>
            <person name="Alvarado L."/>
            <person name="Arachchi H.M."/>
            <person name="Berlin A.M."/>
            <person name="Chapman S.B."/>
            <person name="Dewar J."/>
            <person name="Goldberg J."/>
            <person name="Griggs A."/>
            <person name="Gujja S."/>
            <person name="Hansen M."/>
            <person name="Howarth C."/>
            <person name="Imamovic A."/>
            <person name="Larimer J."/>
            <person name="McCowan C."/>
            <person name="Murphy C."/>
            <person name="Neiman D."/>
            <person name="Pearson M."/>
            <person name="Priest M."/>
            <person name="Roberts A."/>
            <person name="Saif S."/>
            <person name="Shea T."/>
            <person name="Sisk P."/>
            <person name="Sykes S."/>
            <person name="Wortman J."/>
            <person name="Nusbaum C."/>
            <person name="Birren B."/>
        </authorList>
    </citation>
    <scope>NUCLEOTIDE SEQUENCE [LARGE SCALE GENOMIC DNA]</scope>
    <source>
        <strain evidence="2 3">NF54</strain>
    </source>
</reference>
<evidence type="ECO:0000256" key="1">
    <source>
        <dbReference type="SAM" id="Phobius"/>
    </source>
</evidence>
<dbReference type="AlphaFoldDB" id="W7JU21"/>
<sequence length="208" mass="24470">MHNHVNFKSSFTTIITYIIIFVLLRSIIVFILPNYYYFHVLMLIWFFLIFMKIFQNPNFDLPAPSCIVDVVDDVVFVMENGPTYPKYYYFPIVKIYPFLKFFIGGGIALSANFSSKFWTILSLNCHNYFIQKLILLHLGAKDSYNYDFLVIQILALIFDQNTSLLFPHKITYVTSEHVITKFGLHILSYNSLITCTLNISWSKKYFIL</sequence>
<keyword evidence="3" id="KW-1185">Reference proteome</keyword>
<dbReference type="Proteomes" id="UP000030673">
    <property type="component" value="Unassembled WGS sequence"/>
</dbReference>
<evidence type="ECO:0000313" key="3">
    <source>
        <dbReference type="Proteomes" id="UP000030673"/>
    </source>
</evidence>
<accession>W7JU21</accession>
<feature type="transmembrane region" description="Helical" evidence="1">
    <location>
        <begin position="12"/>
        <end position="30"/>
    </location>
</feature>
<name>W7JU21_PLAFO</name>
<gene>
    <name evidence="2" type="ORF">PFNF54_02985</name>
</gene>
<evidence type="ECO:0000313" key="2">
    <source>
        <dbReference type="EMBL" id="EWC88221.1"/>
    </source>
</evidence>
<keyword evidence="1" id="KW-0472">Membrane</keyword>
<keyword evidence="1" id="KW-1133">Transmembrane helix</keyword>
<dbReference type="EMBL" id="KE123826">
    <property type="protein sequence ID" value="EWC88221.1"/>
    <property type="molecule type" value="Genomic_DNA"/>
</dbReference>
<proteinExistence type="predicted"/>
<feature type="transmembrane region" description="Helical" evidence="1">
    <location>
        <begin position="36"/>
        <end position="54"/>
    </location>
</feature>
<keyword evidence="1" id="KW-0812">Transmembrane</keyword>